<comment type="caution">
    <text evidence="2">The sequence shown here is derived from an EMBL/GenBank/DDBJ whole genome shotgun (WGS) entry which is preliminary data.</text>
</comment>
<dbReference type="RefSeq" id="WP_377091128.1">
    <property type="nucleotide sequence ID" value="NZ_JBHSJL010000014.1"/>
</dbReference>
<dbReference type="EMBL" id="JBHUJB010000005">
    <property type="protein sequence ID" value="MFD2157506.1"/>
    <property type="molecule type" value="Genomic_DNA"/>
</dbReference>
<reference evidence="3" key="1">
    <citation type="journal article" date="2019" name="Int. J. Syst. Evol. Microbiol.">
        <title>The Global Catalogue of Microorganisms (GCM) 10K type strain sequencing project: providing services to taxonomists for standard genome sequencing and annotation.</title>
        <authorList>
            <consortium name="The Broad Institute Genomics Platform"/>
            <consortium name="The Broad Institute Genome Sequencing Center for Infectious Disease"/>
            <person name="Wu L."/>
            <person name="Ma J."/>
        </authorList>
    </citation>
    <scope>NUCLEOTIDE SEQUENCE [LARGE SCALE GENOMIC DNA]</scope>
    <source>
        <strain evidence="3">CCUG 57942</strain>
    </source>
</reference>
<evidence type="ECO:0000313" key="2">
    <source>
        <dbReference type="EMBL" id="MFD2157506.1"/>
    </source>
</evidence>
<evidence type="ECO:0000313" key="3">
    <source>
        <dbReference type="Proteomes" id="UP001597389"/>
    </source>
</evidence>
<evidence type="ECO:0008006" key="4">
    <source>
        <dbReference type="Google" id="ProtNLM"/>
    </source>
</evidence>
<dbReference type="Proteomes" id="UP001597389">
    <property type="component" value="Unassembled WGS sequence"/>
</dbReference>
<keyword evidence="3" id="KW-1185">Reference proteome</keyword>
<feature type="region of interest" description="Disordered" evidence="1">
    <location>
        <begin position="138"/>
        <end position="171"/>
    </location>
</feature>
<accession>A0ABW4Z6M7</accession>
<sequence length="171" mass="19390">MSLERLRRPKRGWSVLSRMKVSCRHCGFPLENQSHCPKCQSSREQMGHNAVYEVDVAHSGESWEMAQSMIMDALDQAIYGHFRGLRVIHGYGSQTGQAVIAPRAISLMRHLAETHDGRFARDRKNQGVSLIWLNKSASKEREEKPYFSAESQSAGKQGNWFDAAVERGKRS</sequence>
<proteinExistence type="predicted"/>
<protein>
    <recommendedName>
        <fullName evidence="4">Smr domain-containing protein</fullName>
    </recommendedName>
</protein>
<gene>
    <name evidence="2" type="ORF">ACFSW8_01190</name>
</gene>
<evidence type="ECO:0000256" key="1">
    <source>
        <dbReference type="SAM" id="MobiDB-lite"/>
    </source>
</evidence>
<organism evidence="2 3">
    <name type="scientific">Rubritalea tangerina</name>
    <dbReference type="NCBI Taxonomy" id="430798"/>
    <lineage>
        <taxon>Bacteria</taxon>
        <taxon>Pseudomonadati</taxon>
        <taxon>Verrucomicrobiota</taxon>
        <taxon>Verrucomicrobiia</taxon>
        <taxon>Verrucomicrobiales</taxon>
        <taxon>Rubritaleaceae</taxon>
        <taxon>Rubritalea</taxon>
    </lineage>
</organism>
<name>A0ABW4Z6M7_9BACT</name>